<protein>
    <submittedName>
        <fullName evidence="1">Uncharacterized protein</fullName>
    </submittedName>
</protein>
<comment type="caution">
    <text evidence="1">The sequence shown here is derived from an EMBL/GenBank/DDBJ whole genome shotgun (WGS) entry which is preliminary data.</text>
</comment>
<dbReference type="RefSeq" id="WP_109939156.1">
    <property type="nucleotide sequence ID" value="NZ_CP176366.1"/>
</dbReference>
<reference evidence="1 2" key="1">
    <citation type="submission" date="2018-05" db="EMBL/GenBank/DDBJ databases">
        <title>Draft genome of Methanospirillum stamsii Pt1.</title>
        <authorList>
            <person name="Dueholm M.S."/>
            <person name="Nielsen P.H."/>
            <person name="Bakmann L.F."/>
            <person name="Otzen D.E."/>
        </authorList>
    </citation>
    <scope>NUCLEOTIDE SEQUENCE [LARGE SCALE GENOMIC DNA]</scope>
    <source>
        <strain evidence="1 2">Pt1</strain>
    </source>
</reference>
<evidence type="ECO:0000313" key="1">
    <source>
        <dbReference type="EMBL" id="PWR76337.1"/>
    </source>
</evidence>
<accession>A0A2V2NIS6</accession>
<dbReference type="AlphaFoldDB" id="A0A2V2NIS6"/>
<dbReference type="EMBL" id="QGMZ01000001">
    <property type="protein sequence ID" value="PWR76337.1"/>
    <property type="molecule type" value="Genomic_DNA"/>
</dbReference>
<evidence type="ECO:0000313" key="2">
    <source>
        <dbReference type="Proteomes" id="UP000245934"/>
    </source>
</evidence>
<name>A0A2V2NIS6_9EURY</name>
<dbReference type="Proteomes" id="UP000245934">
    <property type="component" value="Unassembled WGS sequence"/>
</dbReference>
<dbReference type="Pfam" id="PF03682">
    <property type="entry name" value="UPF0158"/>
    <property type="match status" value="1"/>
</dbReference>
<proteinExistence type="predicted"/>
<sequence length="95" mass="11346">MDHDTGRYVLFPIRTNSQDGYTNMELFIDEIKDPVIQNLASQTIKGSGAFRRFKDFIRAYLNLEQEWYTWKDDRSQSRAWDWLEEEGLVLVKIKP</sequence>
<keyword evidence="2" id="KW-1185">Reference proteome</keyword>
<dbReference type="InterPro" id="IPR005361">
    <property type="entry name" value="UPF0158"/>
</dbReference>
<organism evidence="1 2">
    <name type="scientific">Methanospirillum stamsii</name>
    <dbReference type="NCBI Taxonomy" id="1277351"/>
    <lineage>
        <taxon>Archaea</taxon>
        <taxon>Methanobacteriati</taxon>
        <taxon>Methanobacteriota</taxon>
        <taxon>Stenosarchaea group</taxon>
        <taxon>Methanomicrobia</taxon>
        <taxon>Methanomicrobiales</taxon>
        <taxon>Methanospirillaceae</taxon>
        <taxon>Methanospirillum</taxon>
    </lineage>
</organism>
<dbReference type="GeneID" id="97610320"/>
<gene>
    <name evidence="1" type="ORF">DLD82_00575</name>
</gene>